<dbReference type="AlphaFoldDB" id="A0A2P6P8L2"/>
<dbReference type="GO" id="GO:0016757">
    <property type="term" value="F:glycosyltransferase activity"/>
    <property type="evidence" value="ECO:0007669"/>
    <property type="project" value="UniProtKB-KW"/>
</dbReference>
<keyword evidence="1" id="KW-0472">Membrane</keyword>
<proteinExistence type="predicted"/>
<protein>
    <submittedName>
        <fullName evidence="2">Putative GDP-fucose protein O-fucosyltransferase</fullName>
    </submittedName>
</protein>
<keyword evidence="3" id="KW-1185">Reference proteome</keyword>
<dbReference type="OrthoDB" id="1882547at2759"/>
<keyword evidence="1" id="KW-0812">Transmembrane</keyword>
<keyword evidence="2" id="KW-0808">Transferase</keyword>
<dbReference type="STRING" id="74649.A0A2P6P8L2"/>
<dbReference type="OMA" id="ANTRKDC"/>
<reference evidence="2 3" key="1">
    <citation type="journal article" date="2018" name="Nat. Genet.">
        <title>The Rosa genome provides new insights in the design of modern roses.</title>
        <authorList>
            <person name="Bendahmane M."/>
        </authorList>
    </citation>
    <scope>NUCLEOTIDE SEQUENCE [LARGE SCALE GENOMIC DNA]</scope>
    <source>
        <strain evidence="3">cv. Old Blush</strain>
    </source>
</reference>
<comment type="caution">
    <text evidence="2">The sequence shown here is derived from an EMBL/GenBank/DDBJ whole genome shotgun (WGS) entry which is preliminary data.</text>
</comment>
<dbReference type="EMBL" id="PDCK01000045">
    <property type="protein sequence ID" value="PRQ18264.1"/>
    <property type="molecule type" value="Genomic_DNA"/>
</dbReference>
<evidence type="ECO:0000256" key="1">
    <source>
        <dbReference type="SAM" id="Phobius"/>
    </source>
</evidence>
<sequence length="529" mass="58902">MSWFNPLTQNPRSSSSSQFRIIHSQQHSKLQSFYPNSKTQKAMNLLTSKPTTLRSKRQPSQRSPLLYLTLLFSLLIFLFYFFSLSPNSLLTAQLSHSPKCPSLGGDKFLWYAPHSGFSNQLMELKNGILMAGILNRTLVVPPVLDHHAVALGSCPKFRVSAPNEIRGQVWEHVIELIGSGRYVSMADIVDISSLVSSSLVRVIDFRVFISSWCNVNLDFACHNEFNAHLLDKLKECGSVLSGVKGNVKCLYAVNEDCRTTVWTYQNGNEDVALDSFQPDEKLKKKKISYVRKRRDVYKTLGPGSEAESASVLAFGSLFTAPYKGSELLIDIHESPRDQRIGSLMEKIEFLPFAPEIVSAGKKFALDTIKAPFLCAQLRLLDGQFKNHRKATFQGLKQKLDALMQSPLPIHIFVMTDLPESNWTENYLGDLARDSNQFKLFFLKERDDLVIQTATRIVDAGHGLKFGSVANIHDGTDQIKKDCPSAVIPDVLLYIEQTVCSCASLGFVGTAGSTIAGSIELMRKFGACSS</sequence>
<gene>
    <name evidence="2" type="ORF">RchiOBHm_Chr7g0204071</name>
</gene>
<dbReference type="PANTHER" id="PTHR36050:SF1">
    <property type="entry name" value="O-FUCOSYLTRANSFERASE 30"/>
    <property type="match status" value="1"/>
</dbReference>
<keyword evidence="2" id="KW-0328">Glycosyltransferase</keyword>
<dbReference type="Gramene" id="PRQ18264">
    <property type="protein sequence ID" value="PRQ18264"/>
    <property type="gene ID" value="RchiOBHm_Chr7g0204071"/>
</dbReference>
<evidence type="ECO:0000313" key="2">
    <source>
        <dbReference type="EMBL" id="PRQ18264.1"/>
    </source>
</evidence>
<keyword evidence="1" id="KW-1133">Transmembrane helix</keyword>
<dbReference type="Proteomes" id="UP000238479">
    <property type="component" value="Chromosome 7"/>
</dbReference>
<accession>A0A2P6P8L2</accession>
<dbReference type="PANTHER" id="PTHR36050">
    <property type="entry name" value="O-FUCOSYLTRANSFERASE 30"/>
    <property type="match status" value="1"/>
</dbReference>
<name>A0A2P6P8L2_ROSCH</name>
<dbReference type="Gene3D" id="3.40.50.11350">
    <property type="match status" value="1"/>
</dbReference>
<evidence type="ECO:0000313" key="3">
    <source>
        <dbReference type="Proteomes" id="UP000238479"/>
    </source>
</evidence>
<feature type="transmembrane region" description="Helical" evidence="1">
    <location>
        <begin position="64"/>
        <end position="82"/>
    </location>
</feature>
<organism evidence="2 3">
    <name type="scientific">Rosa chinensis</name>
    <name type="common">China rose</name>
    <dbReference type="NCBI Taxonomy" id="74649"/>
    <lineage>
        <taxon>Eukaryota</taxon>
        <taxon>Viridiplantae</taxon>
        <taxon>Streptophyta</taxon>
        <taxon>Embryophyta</taxon>
        <taxon>Tracheophyta</taxon>
        <taxon>Spermatophyta</taxon>
        <taxon>Magnoliopsida</taxon>
        <taxon>eudicotyledons</taxon>
        <taxon>Gunneridae</taxon>
        <taxon>Pentapetalae</taxon>
        <taxon>rosids</taxon>
        <taxon>fabids</taxon>
        <taxon>Rosales</taxon>
        <taxon>Rosaceae</taxon>
        <taxon>Rosoideae</taxon>
        <taxon>Rosoideae incertae sedis</taxon>
        <taxon>Rosa</taxon>
    </lineage>
</organism>